<feature type="domain" description="Peptidase S1" evidence="3">
    <location>
        <begin position="398"/>
        <end position="629"/>
    </location>
</feature>
<comment type="subcellular location">
    <subcellularLocation>
        <location evidence="1">Peroxisome</location>
    </subcellularLocation>
</comment>
<evidence type="ECO:0000256" key="2">
    <source>
        <dbReference type="SAM" id="MobiDB-lite"/>
    </source>
</evidence>
<evidence type="ECO:0000259" key="3">
    <source>
        <dbReference type="PROSITE" id="PS50240"/>
    </source>
</evidence>
<evidence type="ECO:0000313" key="4">
    <source>
        <dbReference type="EMBL" id="CAJ0954983.1"/>
    </source>
</evidence>
<keyword evidence="5" id="KW-1185">Reference proteome</keyword>
<keyword evidence="1" id="KW-0720">Serine protease</keyword>
<dbReference type="SUPFAM" id="SSF50494">
    <property type="entry name" value="Trypsin-like serine proteases"/>
    <property type="match status" value="2"/>
</dbReference>
<keyword evidence="1" id="KW-0645">Protease</keyword>
<dbReference type="Proteomes" id="UP001176940">
    <property type="component" value="Unassembled WGS sequence"/>
</dbReference>
<dbReference type="InterPro" id="IPR009003">
    <property type="entry name" value="Peptidase_S1_PA"/>
</dbReference>
<dbReference type="InterPro" id="IPR039245">
    <property type="entry name" value="TYSND1/DEG15"/>
</dbReference>
<evidence type="ECO:0000256" key="1">
    <source>
        <dbReference type="PIRNR" id="PIRNR037989"/>
    </source>
</evidence>
<feature type="compositionally biased region" description="Basic and acidic residues" evidence="2">
    <location>
        <begin position="103"/>
        <end position="114"/>
    </location>
</feature>
<dbReference type="InterPro" id="IPR001254">
    <property type="entry name" value="Trypsin_dom"/>
</dbReference>
<keyword evidence="1" id="KW-0378">Hydrolase</keyword>
<dbReference type="PANTHER" id="PTHR21004:SF0">
    <property type="entry name" value="PEROXISOMAL LEADER PEPTIDE-PROCESSING PROTEASE"/>
    <property type="match status" value="1"/>
</dbReference>
<protein>
    <recommendedName>
        <fullName evidence="1">Peroxisomal leader peptide-processing protease</fullName>
        <ecNumber evidence="1">3.4.21.-</ecNumber>
    </recommendedName>
</protein>
<comment type="function">
    <text evidence="1">Peroxisomal protease that mediates both the removal of the leader peptide from proteins containing a PTS2 target sequence and processes several PTS1-containing proteins. Catalyzes the processing of PTS1-proteins involved in the peroxisomal beta-oxidation of fatty acids.</text>
</comment>
<accession>A0ABN9M6H0</accession>
<evidence type="ECO:0000313" key="5">
    <source>
        <dbReference type="Proteomes" id="UP001176940"/>
    </source>
</evidence>
<gene>
    <name evidence="4" type="ORF">RIMI_LOCUS14958953</name>
</gene>
<sequence>MRPEQEAAPAREPGYIGGLSTALQNAVDKPLMPYTPAQGKITLCRHVLRRTENELQSSMQPAGSEFCLSALDMNMTKPHLVQAQSSGCVITVCQTQPVLNDQNKNRTTPESDKKPFHHPASNSECDGQWSCSGVILDRNLGIIICQGAVFFPFLKKSENDLANPDCTVLFANDLPSDLLIQVESSTPPDINAKYDGLIHDDVLQPKSALGLVPMSKSKSGRLQQQAQLLVLLPCPGFQKTFSKLFKKEEGWVFSSEEEKNEYGEFQKDLAYLHWFAILKLQNPLPNTHKMCIMDSAKLVKGSTVYACGSPFGSFYTDIFLNTISKGVLSNTAGDGNVVLLTDARCLPGSEGGGMFLSKDDVLHLIGIIVAPLCWKTNEWVGLSVACSLSHILDNIGKVLGRTELALKYDMKTLNLVDHQIYKNMDPASSVHLMSSVVLVDCGQAWGSGVLLSPNLVLTCRHVIRNSLKVSVKIYHPKISSEHQTHEWYQAIQGRVLFATQAFSPYDIAVVELEETLPGITEPVLASGYSTGEDVYVVGFGALGERCGPSVTSGVLSAVISVANVPVMLQTSCAVHGGSSGGPLFSAESGKLLGIVASNTRDNCTGATYPHLNFSIPITVIKPAIQRYRQNGDLRSFGELNKAGHAVQDVWRLQRSPGKVVQSKL</sequence>
<proteinExistence type="inferred from homology"/>
<dbReference type="PANTHER" id="PTHR21004">
    <property type="entry name" value="SERINE PROTEASE-RELATED"/>
    <property type="match status" value="1"/>
</dbReference>
<dbReference type="Gene3D" id="2.40.10.10">
    <property type="entry name" value="Trypsin-like serine proteases"/>
    <property type="match status" value="3"/>
</dbReference>
<dbReference type="PROSITE" id="PS50240">
    <property type="entry name" value="TRYPSIN_DOM"/>
    <property type="match status" value="1"/>
</dbReference>
<dbReference type="SMART" id="SM00020">
    <property type="entry name" value="Tryp_SPc"/>
    <property type="match status" value="1"/>
</dbReference>
<name>A0ABN9M6H0_9NEOB</name>
<organism evidence="4 5">
    <name type="scientific">Ranitomeya imitator</name>
    <name type="common">mimic poison frog</name>
    <dbReference type="NCBI Taxonomy" id="111125"/>
    <lineage>
        <taxon>Eukaryota</taxon>
        <taxon>Metazoa</taxon>
        <taxon>Chordata</taxon>
        <taxon>Craniata</taxon>
        <taxon>Vertebrata</taxon>
        <taxon>Euteleostomi</taxon>
        <taxon>Amphibia</taxon>
        <taxon>Batrachia</taxon>
        <taxon>Anura</taxon>
        <taxon>Neobatrachia</taxon>
        <taxon>Hyloidea</taxon>
        <taxon>Dendrobatidae</taxon>
        <taxon>Dendrobatinae</taxon>
        <taxon>Ranitomeya</taxon>
    </lineage>
</organism>
<comment type="PTM">
    <text evidence="1">The full-lengh TYSND1 is the active the proteolytic processing of PTS1- and PTS2-proteins and in self-cleavage, and intermolecular self-cleavage of TYSND1 down-regulates its protease activity.</text>
</comment>
<feature type="region of interest" description="Disordered" evidence="2">
    <location>
        <begin position="100"/>
        <end position="124"/>
    </location>
</feature>
<dbReference type="Pfam" id="PF13365">
    <property type="entry name" value="Trypsin_2"/>
    <property type="match status" value="1"/>
</dbReference>
<keyword evidence="1" id="KW-0576">Peroxisome</keyword>
<comment type="similarity">
    <text evidence="1">Belongs to the peptidase S1B family.</text>
</comment>
<dbReference type="EC" id="3.4.21.-" evidence="1"/>
<dbReference type="InterPro" id="IPR043504">
    <property type="entry name" value="Peptidase_S1_PA_chymotrypsin"/>
</dbReference>
<comment type="caution">
    <text evidence="4">The sequence shown here is derived from an EMBL/GenBank/DDBJ whole genome shotgun (WGS) entry which is preliminary data.</text>
</comment>
<dbReference type="EMBL" id="CAUEEQ010039499">
    <property type="protein sequence ID" value="CAJ0954983.1"/>
    <property type="molecule type" value="Genomic_DNA"/>
</dbReference>
<reference evidence="4" key="1">
    <citation type="submission" date="2023-07" db="EMBL/GenBank/DDBJ databases">
        <authorList>
            <person name="Stuckert A."/>
        </authorList>
    </citation>
    <scope>NUCLEOTIDE SEQUENCE</scope>
</reference>